<feature type="signal peptide" evidence="1">
    <location>
        <begin position="1"/>
        <end position="18"/>
    </location>
</feature>
<keyword evidence="3" id="KW-1185">Reference proteome</keyword>
<organism evidence="2 3">
    <name type="scientific">Flavobacterium aureirubrum</name>
    <dbReference type="NCBI Taxonomy" id="3133147"/>
    <lineage>
        <taxon>Bacteria</taxon>
        <taxon>Pseudomonadati</taxon>
        <taxon>Bacteroidota</taxon>
        <taxon>Flavobacteriia</taxon>
        <taxon>Flavobacteriales</taxon>
        <taxon>Flavobacteriaceae</taxon>
        <taxon>Flavobacterium</taxon>
    </lineage>
</organism>
<evidence type="ECO:0000313" key="3">
    <source>
        <dbReference type="Proteomes" id="UP001460072"/>
    </source>
</evidence>
<sequence length="96" mass="10931">MKKIILFAMLFMASISFANTISEERVNHITTTTETKEVSNDSNSIKTMVIESAENYEYCITHIRKILVSSEPVFGGTIETYVYLTWTTCYEIGTTK</sequence>
<keyword evidence="1" id="KW-0732">Signal</keyword>
<dbReference type="Proteomes" id="UP001460072">
    <property type="component" value="Unassembled WGS sequence"/>
</dbReference>
<dbReference type="RefSeq" id="WP_342694391.1">
    <property type="nucleotide sequence ID" value="NZ_JBCGDO010000001.1"/>
</dbReference>
<evidence type="ECO:0000313" key="2">
    <source>
        <dbReference type="EMBL" id="MEM0541152.1"/>
    </source>
</evidence>
<accession>A0ABU9N091</accession>
<gene>
    <name evidence="2" type="ORF">WFZ85_00840</name>
</gene>
<name>A0ABU9N091_9FLAO</name>
<reference evidence="2 3" key="1">
    <citation type="submission" date="2024-03" db="EMBL/GenBank/DDBJ databases">
        <title>Two novel species of the genus Flavobacterium exhibiting potentially degradation of complex polysaccharides.</title>
        <authorList>
            <person name="Lian X."/>
        </authorList>
    </citation>
    <scope>NUCLEOTIDE SEQUENCE [LARGE SCALE GENOMIC DNA]</scope>
    <source>
        <strain evidence="3">j3</strain>
    </source>
</reference>
<protein>
    <submittedName>
        <fullName evidence="2">Uncharacterized protein</fullName>
    </submittedName>
</protein>
<proteinExistence type="predicted"/>
<comment type="caution">
    <text evidence="2">The sequence shown here is derived from an EMBL/GenBank/DDBJ whole genome shotgun (WGS) entry which is preliminary data.</text>
</comment>
<feature type="chain" id="PRO_5045806368" evidence="1">
    <location>
        <begin position="19"/>
        <end position="96"/>
    </location>
</feature>
<evidence type="ECO:0000256" key="1">
    <source>
        <dbReference type="SAM" id="SignalP"/>
    </source>
</evidence>
<dbReference type="EMBL" id="JBCGDO010000001">
    <property type="protein sequence ID" value="MEM0541152.1"/>
    <property type="molecule type" value="Genomic_DNA"/>
</dbReference>